<feature type="transmembrane region" description="Helical" evidence="1">
    <location>
        <begin position="78"/>
        <end position="97"/>
    </location>
</feature>
<gene>
    <name evidence="3" type="ORF">D9V41_09810</name>
</gene>
<feature type="transmembrane region" description="Helical" evidence="1">
    <location>
        <begin position="117"/>
        <end position="137"/>
    </location>
</feature>
<dbReference type="Pfam" id="PF20177">
    <property type="entry name" value="DUF6542"/>
    <property type="match status" value="1"/>
</dbReference>
<protein>
    <recommendedName>
        <fullName evidence="2">DUF6542 domain-containing protein</fullName>
    </recommendedName>
</protein>
<evidence type="ECO:0000313" key="4">
    <source>
        <dbReference type="Proteomes" id="UP000282515"/>
    </source>
</evidence>
<sequence>MIMSSALWRAPRNLASHDLTARQAVVLAVAAMLVVTALDLADGRLGLAFSVGFVLVVATVPVAVRSDAFFTAGVFPPLLFVAVMLAVSAFFDSALVIEGLPASAGVLGRTLSGTIEFGVPLLIGHALALGAIVVRVLREPASSPRR</sequence>
<dbReference type="EMBL" id="RDBF01000006">
    <property type="protein sequence ID" value="RLV55750.1"/>
    <property type="molecule type" value="Genomic_DNA"/>
</dbReference>
<proteinExistence type="predicted"/>
<accession>A0A3L8PKI1</accession>
<organism evidence="3 4">
    <name type="scientific">Aeromicrobium phragmitis</name>
    <dbReference type="NCBI Taxonomy" id="2478914"/>
    <lineage>
        <taxon>Bacteria</taxon>
        <taxon>Bacillati</taxon>
        <taxon>Actinomycetota</taxon>
        <taxon>Actinomycetes</taxon>
        <taxon>Propionibacteriales</taxon>
        <taxon>Nocardioidaceae</taxon>
        <taxon>Aeromicrobium</taxon>
    </lineage>
</organism>
<keyword evidence="1" id="KW-0472">Membrane</keyword>
<dbReference type="InterPro" id="IPR046672">
    <property type="entry name" value="DUF6542"/>
</dbReference>
<keyword evidence="4" id="KW-1185">Reference proteome</keyword>
<name>A0A3L8PKI1_9ACTN</name>
<dbReference type="AlphaFoldDB" id="A0A3L8PKI1"/>
<reference evidence="3 4" key="1">
    <citation type="submission" date="2018-10" db="EMBL/GenBank/DDBJ databases">
        <title>Aeromicrobium sp. 9W16Y-2 whole genome shotgun sequence.</title>
        <authorList>
            <person name="Li F."/>
        </authorList>
    </citation>
    <scope>NUCLEOTIDE SEQUENCE [LARGE SCALE GENOMIC DNA]</scope>
    <source>
        <strain evidence="3 4">9W16Y-2</strain>
    </source>
</reference>
<evidence type="ECO:0000259" key="2">
    <source>
        <dbReference type="Pfam" id="PF20177"/>
    </source>
</evidence>
<keyword evidence="1" id="KW-0812">Transmembrane</keyword>
<dbReference type="OrthoDB" id="3747548at2"/>
<evidence type="ECO:0000256" key="1">
    <source>
        <dbReference type="SAM" id="Phobius"/>
    </source>
</evidence>
<feature type="domain" description="DUF6542" evidence="2">
    <location>
        <begin position="19"/>
        <end position="102"/>
    </location>
</feature>
<dbReference type="Proteomes" id="UP000282515">
    <property type="component" value="Unassembled WGS sequence"/>
</dbReference>
<feature type="transmembrane region" description="Helical" evidence="1">
    <location>
        <begin position="21"/>
        <end position="41"/>
    </location>
</feature>
<evidence type="ECO:0000313" key="3">
    <source>
        <dbReference type="EMBL" id="RLV55750.1"/>
    </source>
</evidence>
<feature type="transmembrane region" description="Helical" evidence="1">
    <location>
        <begin position="47"/>
        <end position="66"/>
    </location>
</feature>
<comment type="caution">
    <text evidence="3">The sequence shown here is derived from an EMBL/GenBank/DDBJ whole genome shotgun (WGS) entry which is preliminary data.</text>
</comment>
<keyword evidence="1" id="KW-1133">Transmembrane helix</keyword>